<proteinExistence type="predicted"/>
<feature type="transmembrane region" description="Helical" evidence="1">
    <location>
        <begin position="41"/>
        <end position="59"/>
    </location>
</feature>
<keyword evidence="1" id="KW-0812">Transmembrane</keyword>
<comment type="caution">
    <text evidence="2">The sequence shown here is derived from an EMBL/GenBank/DDBJ whole genome shotgun (WGS) entry which is preliminary data.</text>
</comment>
<dbReference type="OrthoDB" id="6819390at2759"/>
<protein>
    <submittedName>
        <fullName evidence="2">Uncharacterized protein</fullName>
    </submittedName>
</protein>
<keyword evidence="1" id="KW-0472">Membrane</keyword>
<name>A0A834HYK8_RHYFE</name>
<feature type="transmembrane region" description="Helical" evidence="1">
    <location>
        <begin position="161"/>
        <end position="180"/>
    </location>
</feature>
<dbReference type="Proteomes" id="UP000625711">
    <property type="component" value="Unassembled WGS sequence"/>
</dbReference>
<organism evidence="2 3">
    <name type="scientific">Rhynchophorus ferrugineus</name>
    <name type="common">Red palm weevil</name>
    <name type="synonym">Curculio ferrugineus</name>
    <dbReference type="NCBI Taxonomy" id="354439"/>
    <lineage>
        <taxon>Eukaryota</taxon>
        <taxon>Metazoa</taxon>
        <taxon>Ecdysozoa</taxon>
        <taxon>Arthropoda</taxon>
        <taxon>Hexapoda</taxon>
        <taxon>Insecta</taxon>
        <taxon>Pterygota</taxon>
        <taxon>Neoptera</taxon>
        <taxon>Endopterygota</taxon>
        <taxon>Coleoptera</taxon>
        <taxon>Polyphaga</taxon>
        <taxon>Cucujiformia</taxon>
        <taxon>Curculionidae</taxon>
        <taxon>Dryophthorinae</taxon>
        <taxon>Rhynchophorus</taxon>
    </lineage>
</organism>
<dbReference type="EMBL" id="JAACXV010014221">
    <property type="protein sequence ID" value="KAF7269523.1"/>
    <property type="molecule type" value="Genomic_DNA"/>
</dbReference>
<feature type="transmembrane region" description="Helical" evidence="1">
    <location>
        <begin position="192"/>
        <end position="211"/>
    </location>
</feature>
<keyword evidence="1" id="KW-1133">Transmembrane helix</keyword>
<evidence type="ECO:0000313" key="2">
    <source>
        <dbReference type="EMBL" id="KAF7269523.1"/>
    </source>
</evidence>
<accession>A0A834HYK8</accession>
<evidence type="ECO:0000313" key="3">
    <source>
        <dbReference type="Proteomes" id="UP000625711"/>
    </source>
</evidence>
<sequence length="231" mass="26313">MGKESNRSEMKNYESRLIFRVCLFVHLCKESKRDKMIETNVLLALGTCIVYATASSYYIQPIDAVDLRKDFRENAATTNEESVIKEVSVKHQKNVTEDIKLYAQFDKSSEGHYISDLLNNTNKNYVSADDLTTLTNNEQNVPRTIEDNTHDIMSKFNKNSMSPYIMMPALVISGILPWILPGLKMAAGFVQMINQIAFMAGLMSLVRGFVFDQNPSEHVVYVNNGYHKNKH</sequence>
<reference evidence="2" key="1">
    <citation type="submission" date="2020-08" db="EMBL/GenBank/DDBJ databases">
        <title>Genome sequencing and assembly of the red palm weevil Rhynchophorus ferrugineus.</title>
        <authorList>
            <person name="Dias G.B."/>
            <person name="Bergman C.M."/>
            <person name="Manee M."/>
        </authorList>
    </citation>
    <scope>NUCLEOTIDE SEQUENCE</scope>
    <source>
        <strain evidence="2">AA-2017</strain>
        <tissue evidence="2">Whole larva</tissue>
    </source>
</reference>
<dbReference type="AlphaFoldDB" id="A0A834HYK8"/>
<gene>
    <name evidence="2" type="ORF">GWI33_017464</name>
</gene>
<keyword evidence="3" id="KW-1185">Reference proteome</keyword>
<evidence type="ECO:0000256" key="1">
    <source>
        <dbReference type="SAM" id="Phobius"/>
    </source>
</evidence>